<dbReference type="PROSITE" id="PS00122">
    <property type="entry name" value="CARBOXYLESTERASE_B_1"/>
    <property type="match status" value="1"/>
</dbReference>
<evidence type="ECO:0000256" key="1">
    <source>
        <dbReference type="ARBA" id="ARBA00005964"/>
    </source>
</evidence>
<dbReference type="PANTHER" id="PTHR11559">
    <property type="entry name" value="CARBOXYLESTERASE"/>
    <property type="match status" value="1"/>
</dbReference>
<evidence type="ECO:0000313" key="7">
    <source>
        <dbReference type="Proteomes" id="UP001303115"/>
    </source>
</evidence>
<evidence type="ECO:0000259" key="5">
    <source>
        <dbReference type="Pfam" id="PF00135"/>
    </source>
</evidence>
<proteinExistence type="inferred from homology"/>
<organism evidence="6 7">
    <name type="scientific">Parachaetomium inaequale</name>
    <dbReference type="NCBI Taxonomy" id="2588326"/>
    <lineage>
        <taxon>Eukaryota</taxon>
        <taxon>Fungi</taxon>
        <taxon>Dikarya</taxon>
        <taxon>Ascomycota</taxon>
        <taxon>Pezizomycotina</taxon>
        <taxon>Sordariomycetes</taxon>
        <taxon>Sordariomycetidae</taxon>
        <taxon>Sordariales</taxon>
        <taxon>Chaetomiaceae</taxon>
        <taxon>Parachaetomium</taxon>
    </lineage>
</organism>
<feature type="domain" description="Carboxylesterase type B" evidence="5">
    <location>
        <begin position="68"/>
        <end position="575"/>
    </location>
</feature>
<dbReference type="InterPro" id="IPR002018">
    <property type="entry name" value="CarbesteraseB"/>
</dbReference>
<dbReference type="InterPro" id="IPR050309">
    <property type="entry name" value="Type-B_Carboxylest/Lipase"/>
</dbReference>
<comment type="caution">
    <text evidence="6">The sequence shown here is derived from an EMBL/GenBank/DDBJ whole genome shotgun (WGS) entry which is preliminary data.</text>
</comment>
<evidence type="ECO:0000256" key="4">
    <source>
        <dbReference type="SAM" id="MobiDB-lite"/>
    </source>
</evidence>
<keyword evidence="7" id="KW-1185">Reference proteome</keyword>
<dbReference type="Pfam" id="PF00135">
    <property type="entry name" value="COesterase"/>
    <property type="match status" value="1"/>
</dbReference>
<feature type="chain" id="PRO_5042668007" description="Carboxylic ester hydrolase" evidence="3">
    <location>
        <begin position="23"/>
        <end position="630"/>
    </location>
</feature>
<feature type="compositionally biased region" description="Low complexity" evidence="4">
    <location>
        <begin position="542"/>
        <end position="556"/>
    </location>
</feature>
<evidence type="ECO:0000256" key="2">
    <source>
        <dbReference type="ARBA" id="ARBA00022801"/>
    </source>
</evidence>
<feature type="signal peptide" evidence="3">
    <location>
        <begin position="1"/>
        <end position="22"/>
    </location>
</feature>
<gene>
    <name evidence="6" type="ORF">C8A01DRAFT_41550</name>
</gene>
<dbReference type="Gene3D" id="3.40.50.1820">
    <property type="entry name" value="alpha/beta hydrolase"/>
    <property type="match status" value="1"/>
</dbReference>
<keyword evidence="2 3" id="KW-0378">Hydrolase</keyword>
<protein>
    <recommendedName>
        <fullName evidence="3">Carboxylic ester hydrolase</fullName>
        <ecNumber evidence="3">3.1.1.-</ecNumber>
    </recommendedName>
</protein>
<dbReference type="SUPFAM" id="SSF53474">
    <property type="entry name" value="alpha/beta-Hydrolases"/>
    <property type="match status" value="1"/>
</dbReference>
<accession>A0AAN6SLG1</accession>
<feature type="region of interest" description="Disordered" evidence="4">
    <location>
        <begin position="540"/>
        <end position="560"/>
    </location>
</feature>
<dbReference type="InterPro" id="IPR029058">
    <property type="entry name" value="AB_hydrolase_fold"/>
</dbReference>
<reference evidence="7" key="1">
    <citation type="journal article" date="2023" name="Mol. Phylogenet. Evol.">
        <title>Genome-scale phylogeny and comparative genomics of the fungal order Sordariales.</title>
        <authorList>
            <person name="Hensen N."/>
            <person name="Bonometti L."/>
            <person name="Westerberg I."/>
            <person name="Brannstrom I.O."/>
            <person name="Guillou S."/>
            <person name="Cros-Aarteil S."/>
            <person name="Calhoun S."/>
            <person name="Haridas S."/>
            <person name="Kuo A."/>
            <person name="Mondo S."/>
            <person name="Pangilinan J."/>
            <person name="Riley R."/>
            <person name="LaButti K."/>
            <person name="Andreopoulos B."/>
            <person name="Lipzen A."/>
            <person name="Chen C."/>
            <person name="Yan M."/>
            <person name="Daum C."/>
            <person name="Ng V."/>
            <person name="Clum A."/>
            <person name="Steindorff A."/>
            <person name="Ohm R.A."/>
            <person name="Martin F."/>
            <person name="Silar P."/>
            <person name="Natvig D.O."/>
            <person name="Lalanne C."/>
            <person name="Gautier V."/>
            <person name="Ament-Velasquez S.L."/>
            <person name="Kruys A."/>
            <person name="Hutchinson M.I."/>
            <person name="Powell A.J."/>
            <person name="Barry K."/>
            <person name="Miller A.N."/>
            <person name="Grigoriev I.V."/>
            <person name="Debuchy R."/>
            <person name="Gladieux P."/>
            <person name="Hiltunen Thoren M."/>
            <person name="Johannesson H."/>
        </authorList>
    </citation>
    <scope>NUCLEOTIDE SEQUENCE [LARGE SCALE GENOMIC DNA]</scope>
    <source>
        <strain evidence="7">CBS 284.82</strain>
    </source>
</reference>
<dbReference type="EMBL" id="MU854662">
    <property type="protein sequence ID" value="KAK4032009.1"/>
    <property type="molecule type" value="Genomic_DNA"/>
</dbReference>
<dbReference type="PROSITE" id="PS00941">
    <property type="entry name" value="CARBOXYLESTERASE_B_2"/>
    <property type="match status" value="1"/>
</dbReference>
<dbReference type="AlphaFoldDB" id="A0AAN6SLG1"/>
<dbReference type="GO" id="GO:0016787">
    <property type="term" value="F:hydrolase activity"/>
    <property type="evidence" value="ECO:0007669"/>
    <property type="project" value="UniProtKB-KW"/>
</dbReference>
<dbReference type="EC" id="3.1.1.-" evidence="3"/>
<keyword evidence="3" id="KW-0732">Signal</keyword>
<dbReference type="InterPro" id="IPR019819">
    <property type="entry name" value="Carboxylesterase_B_CS"/>
</dbReference>
<name>A0AAN6SLG1_9PEZI</name>
<dbReference type="InterPro" id="IPR019826">
    <property type="entry name" value="Carboxylesterase_B_AS"/>
</dbReference>
<comment type="similarity">
    <text evidence="1 3">Belongs to the type-B carboxylesterase/lipase family.</text>
</comment>
<dbReference type="Proteomes" id="UP001303115">
    <property type="component" value="Unassembled WGS sequence"/>
</dbReference>
<evidence type="ECO:0000256" key="3">
    <source>
        <dbReference type="RuleBase" id="RU361235"/>
    </source>
</evidence>
<sequence>MAPLRWIAGLVLASSLVTCAAAEVPDAVIPDAGIASQFVADLIANATQAEQEQAQEKRLLSCSQDDSLVVDLGYAKYRGYHNTSTGLNYWKGVRYAAPPTGKLRWQPPQPLPLKLNAPITDATAFGPICPQSLPSVPSAAFTPGDEDCLFLNVYAPPNAAKLPVLVYIHEGGYGLGDGTHDMTEIINANDKGFVAVTLQYRLGAFGWLSSGEVKKKGAVNAGILDQALALAWVKLNICQFGGDPSQVTIAGESAGGGSVMYHSIAVKGNLGNLLYKQAIVASPYLIAQPKYDDALPTSRYYAFSQAAGCPSSGNVFDCLVGKDTTALQQASFAVTQQSPYGYWGFWPVTDNCYIMNRPSQQFAAKKTNGERILAGHNANEGGLFVPPLTTEADLTNWLQTGQFPNLSAAQIKTILAANPNDTPTSASGPHFETDGLAGGNQTAVHVSLVANGQQQRGDNIYAEATFACPAYWLASAYAAACPSAASSWVYQYSVPVAWHGADVSGYFGPLTPNQSDDFALAFRRIWGNFIRSGNPSISAREANGAGAANPDAPHPATNWPAWSEAQPKFMSLNITGGVPYQAVSPWGAPVTLFAEPGLGNAITLASAAQWEGGRKGRCDVYKALAASVPI</sequence>
<evidence type="ECO:0000313" key="6">
    <source>
        <dbReference type="EMBL" id="KAK4032009.1"/>
    </source>
</evidence>